<dbReference type="PANTHER" id="PTHR11078:SF3">
    <property type="entry name" value="ANTITERMINATION NUSB DOMAIN-CONTAINING PROTEIN"/>
    <property type="match status" value="1"/>
</dbReference>
<dbReference type="InterPro" id="IPR000086">
    <property type="entry name" value="NUDIX_hydrolase_dom"/>
</dbReference>
<gene>
    <name evidence="7 9" type="primary">nusB</name>
    <name evidence="9" type="ORF">COX77_05020</name>
</gene>
<dbReference type="InterPro" id="IPR020084">
    <property type="entry name" value="NUDIX_hydrolase_CS"/>
</dbReference>
<evidence type="ECO:0000313" key="10">
    <source>
        <dbReference type="Proteomes" id="UP000230405"/>
    </source>
</evidence>
<evidence type="ECO:0000256" key="4">
    <source>
        <dbReference type="ARBA" id="ARBA00022884"/>
    </source>
</evidence>
<dbReference type="GO" id="GO:0006353">
    <property type="term" value="P:DNA-templated transcription termination"/>
    <property type="evidence" value="ECO:0007669"/>
    <property type="project" value="UniProtKB-UniRule"/>
</dbReference>
<sequence>MSNRHLARTLALQTLFQWDFNGQKEILADVLSYNFKEFANDFNDEGFSLSLVEGVKKNVTEIDALIVKYAPEWPLDQITPTDRNCLRIGIYELKYDLNIPPKVAINEAIELAKTYGGDSSGKFINGVLGSIYKEMEQKGEKQNMDERIERETSVGGVVYYQDEKGCKVALILNAYNKWALPKGHLESGEDLVATAKREVAEETGLQNLEILDYLGQIEFKIKKPQIATILKTVHFYLIRSEDDKLVLPKTAELKDVSWFEPQEAWQKIDYENTKEVLARAFEILKITVQ</sequence>
<evidence type="ECO:0000256" key="7">
    <source>
        <dbReference type="HAMAP-Rule" id="MF_00073"/>
    </source>
</evidence>
<evidence type="ECO:0000313" key="9">
    <source>
        <dbReference type="EMBL" id="PIZ98300.1"/>
    </source>
</evidence>
<feature type="domain" description="Nudix hydrolase" evidence="8">
    <location>
        <begin position="149"/>
        <end position="283"/>
    </location>
</feature>
<dbReference type="InterPro" id="IPR006027">
    <property type="entry name" value="NusB_RsmB_TIM44"/>
</dbReference>
<dbReference type="SUPFAM" id="SSF48013">
    <property type="entry name" value="NusB-like"/>
    <property type="match status" value="1"/>
</dbReference>
<dbReference type="InterPro" id="IPR011605">
    <property type="entry name" value="NusB_fam"/>
</dbReference>
<proteinExistence type="inferred from homology"/>
<dbReference type="NCBIfam" id="TIGR01951">
    <property type="entry name" value="nusB"/>
    <property type="match status" value="1"/>
</dbReference>
<evidence type="ECO:0000256" key="1">
    <source>
        <dbReference type="ARBA" id="ARBA00005952"/>
    </source>
</evidence>
<evidence type="ECO:0000259" key="8">
    <source>
        <dbReference type="PROSITE" id="PS51462"/>
    </source>
</evidence>
<dbReference type="Pfam" id="PF00293">
    <property type="entry name" value="NUDIX"/>
    <property type="match status" value="1"/>
</dbReference>
<keyword evidence="3 7" id="KW-0889">Transcription antitermination</keyword>
<evidence type="ECO:0000256" key="5">
    <source>
        <dbReference type="ARBA" id="ARBA00023015"/>
    </source>
</evidence>
<accession>A0A2M7VD13</accession>
<dbReference type="Proteomes" id="UP000230405">
    <property type="component" value="Unassembled WGS sequence"/>
</dbReference>
<dbReference type="InterPro" id="IPR015797">
    <property type="entry name" value="NUDIX_hydrolase-like_dom_sf"/>
</dbReference>
<dbReference type="GO" id="GO:0005829">
    <property type="term" value="C:cytosol"/>
    <property type="evidence" value="ECO:0007669"/>
    <property type="project" value="TreeGrafter"/>
</dbReference>
<dbReference type="CDD" id="cd03673">
    <property type="entry name" value="NUDIX_Ap6A_hydrolase"/>
    <property type="match status" value="1"/>
</dbReference>
<dbReference type="GO" id="GO:0031564">
    <property type="term" value="P:transcription antitermination"/>
    <property type="evidence" value="ECO:0007669"/>
    <property type="project" value="UniProtKB-KW"/>
</dbReference>
<reference evidence="10" key="1">
    <citation type="submission" date="2017-09" db="EMBL/GenBank/DDBJ databases">
        <title>Depth-based differentiation of microbial function through sediment-hosted aquifers and enrichment of novel symbionts in the deep terrestrial subsurface.</title>
        <authorList>
            <person name="Probst A.J."/>
            <person name="Ladd B."/>
            <person name="Jarett J.K."/>
            <person name="Geller-Mcgrath D.E."/>
            <person name="Sieber C.M.K."/>
            <person name="Emerson J.B."/>
            <person name="Anantharaman K."/>
            <person name="Thomas B.C."/>
            <person name="Malmstrom R."/>
            <person name="Stieglmeier M."/>
            <person name="Klingl A."/>
            <person name="Woyke T."/>
            <person name="Ryan C.M."/>
            <person name="Banfield J.F."/>
        </authorList>
    </citation>
    <scope>NUCLEOTIDE SEQUENCE [LARGE SCALE GENOMIC DNA]</scope>
</reference>
<dbReference type="GO" id="GO:0016787">
    <property type="term" value="F:hydrolase activity"/>
    <property type="evidence" value="ECO:0007669"/>
    <property type="project" value="UniProtKB-KW"/>
</dbReference>
<keyword evidence="5 7" id="KW-0805">Transcription regulation</keyword>
<name>A0A2M7VD13_9BACT</name>
<dbReference type="PROSITE" id="PS51462">
    <property type="entry name" value="NUDIX"/>
    <property type="match status" value="1"/>
</dbReference>
<comment type="similarity">
    <text evidence="1 7">Belongs to the NusB family.</text>
</comment>
<dbReference type="Gene3D" id="1.10.940.10">
    <property type="entry name" value="NusB-like"/>
    <property type="match status" value="1"/>
</dbReference>
<dbReference type="PANTHER" id="PTHR11078">
    <property type="entry name" value="N UTILIZATION SUBSTANCE PROTEIN B-RELATED"/>
    <property type="match status" value="1"/>
</dbReference>
<keyword evidence="2" id="KW-0378">Hydrolase</keyword>
<evidence type="ECO:0000256" key="3">
    <source>
        <dbReference type="ARBA" id="ARBA00022814"/>
    </source>
</evidence>
<comment type="caution">
    <text evidence="9">The sequence shown here is derived from an EMBL/GenBank/DDBJ whole genome shotgun (WGS) entry which is preliminary data.</text>
</comment>
<comment type="function">
    <text evidence="7">Involved in transcription antitermination. Required for transcription of ribosomal RNA (rRNA) genes. Binds specifically to the boxA antiterminator sequence of the ribosomal RNA (rrn) operons.</text>
</comment>
<evidence type="ECO:0000256" key="6">
    <source>
        <dbReference type="ARBA" id="ARBA00023163"/>
    </source>
</evidence>
<evidence type="ECO:0000256" key="2">
    <source>
        <dbReference type="ARBA" id="ARBA00022801"/>
    </source>
</evidence>
<organism evidence="9 10">
    <name type="scientific">Candidatus Komeilibacteria bacterium CG_4_10_14_0_2_um_filter_37_10</name>
    <dbReference type="NCBI Taxonomy" id="1974470"/>
    <lineage>
        <taxon>Bacteria</taxon>
        <taxon>Candidatus Komeiliibacteriota</taxon>
    </lineage>
</organism>
<dbReference type="InterPro" id="IPR035926">
    <property type="entry name" value="NusB-like_sf"/>
</dbReference>
<dbReference type="EMBL" id="PFPO01000096">
    <property type="protein sequence ID" value="PIZ98300.1"/>
    <property type="molecule type" value="Genomic_DNA"/>
</dbReference>
<dbReference type="GO" id="GO:0003723">
    <property type="term" value="F:RNA binding"/>
    <property type="evidence" value="ECO:0007669"/>
    <property type="project" value="UniProtKB-UniRule"/>
</dbReference>
<protein>
    <recommendedName>
        <fullName evidence="7">Transcription antitermination protein NusB</fullName>
    </recommendedName>
    <alternativeName>
        <fullName evidence="7">Antitermination factor NusB</fullName>
    </alternativeName>
</protein>
<dbReference type="HAMAP" id="MF_00073">
    <property type="entry name" value="NusB"/>
    <property type="match status" value="1"/>
</dbReference>
<keyword evidence="6 7" id="KW-0804">Transcription</keyword>
<dbReference type="PROSITE" id="PS00893">
    <property type="entry name" value="NUDIX_BOX"/>
    <property type="match status" value="1"/>
</dbReference>
<keyword evidence="4 7" id="KW-0694">RNA-binding</keyword>
<dbReference type="Pfam" id="PF01029">
    <property type="entry name" value="NusB"/>
    <property type="match status" value="1"/>
</dbReference>
<dbReference type="CDD" id="cd00619">
    <property type="entry name" value="Terminator_NusB"/>
    <property type="match status" value="1"/>
</dbReference>
<dbReference type="AlphaFoldDB" id="A0A2M7VD13"/>
<dbReference type="Gene3D" id="3.90.79.10">
    <property type="entry name" value="Nucleoside Triphosphate Pyrophosphohydrolase"/>
    <property type="match status" value="1"/>
</dbReference>
<dbReference type="SUPFAM" id="SSF55811">
    <property type="entry name" value="Nudix"/>
    <property type="match status" value="1"/>
</dbReference>